<dbReference type="AlphaFoldDB" id="A0A550BYR8"/>
<gene>
    <name evidence="5" type="ORF">BD626DRAFT_540421</name>
</gene>
<proteinExistence type="predicted"/>
<reference evidence="5 6" key="1">
    <citation type="journal article" date="2019" name="New Phytol.">
        <title>Comparative genomics reveals unique wood-decay strategies and fruiting body development in the Schizophyllaceae.</title>
        <authorList>
            <person name="Almasi E."/>
            <person name="Sahu N."/>
            <person name="Krizsan K."/>
            <person name="Balint B."/>
            <person name="Kovacs G.M."/>
            <person name="Kiss B."/>
            <person name="Cseklye J."/>
            <person name="Drula E."/>
            <person name="Henrissat B."/>
            <person name="Nagy I."/>
            <person name="Chovatia M."/>
            <person name="Adam C."/>
            <person name="LaButti K."/>
            <person name="Lipzen A."/>
            <person name="Riley R."/>
            <person name="Grigoriev I.V."/>
            <person name="Nagy L.G."/>
        </authorList>
    </citation>
    <scope>NUCLEOTIDE SEQUENCE [LARGE SCALE GENOMIC DNA]</scope>
    <source>
        <strain evidence="5 6">NL-1724</strain>
    </source>
</reference>
<dbReference type="Proteomes" id="UP000320762">
    <property type="component" value="Unassembled WGS sequence"/>
</dbReference>
<comment type="caution">
    <text evidence="5">The sequence shown here is derived from an EMBL/GenBank/DDBJ whole genome shotgun (WGS) entry which is preliminary data.</text>
</comment>
<feature type="domain" description="FAD-binding" evidence="4">
    <location>
        <begin position="6"/>
        <end position="186"/>
    </location>
</feature>
<keyword evidence="6" id="KW-1185">Reference proteome</keyword>
<dbReference type="InterPro" id="IPR051104">
    <property type="entry name" value="FAD_monoxygenase"/>
</dbReference>
<dbReference type="PRINTS" id="PR00420">
    <property type="entry name" value="RNGMNOXGNASE"/>
</dbReference>
<keyword evidence="1" id="KW-0285">Flavoprotein</keyword>
<evidence type="ECO:0000256" key="3">
    <source>
        <dbReference type="ARBA" id="ARBA00023002"/>
    </source>
</evidence>
<keyword evidence="2" id="KW-0274">FAD</keyword>
<dbReference type="STRING" id="97359.A0A550BYR8"/>
<dbReference type="SUPFAM" id="SSF54373">
    <property type="entry name" value="FAD-linked reductases, C-terminal domain"/>
    <property type="match status" value="1"/>
</dbReference>
<protein>
    <recommendedName>
        <fullName evidence="4">FAD-binding domain-containing protein</fullName>
    </recommendedName>
</protein>
<organism evidence="5 6">
    <name type="scientific">Schizophyllum amplum</name>
    <dbReference type="NCBI Taxonomy" id="97359"/>
    <lineage>
        <taxon>Eukaryota</taxon>
        <taxon>Fungi</taxon>
        <taxon>Dikarya</taxon>
        <taxon>Basidiomycota</taxon>
        <taxon>Agaricomycotina</taxon>
        <taxon>Agaricomycetes</taxon>
        <taxon>Agaricomycetidae</taxon>
        <taxon>Agaricales</taxon>
        <taxon>Schizophyllaceae</taxon>
        <taxon>Schizophyllum</taxon>
    </lineage>
</organism>
<dbReference type="PANTHER" id="PTHR46720:SF3">
    <property type="entry name" value="FAD-BINDING DOMAIN-CONTAINING PROTEIN-RELATED"/>
    <property type="match status" value="1"/>
</dbReference>
<dbReference type="GO" id="GO:0016491">
    <property type="term" value="F:oxidoreductase activity"/>
    <property type="evidence" value="ECO:0007669"/>
    <property type="project" value="UniProtKB-KW"/>
</dbReference>
<dbReference type="EMBL" id="VDMD01000044">
    <property type="protein sequence ID" value="TRM57653.1"/>
    <property type="molecule type" value="Genomic_DNA"/>
</dbReference>
<evidence type="ECO:0000313" key="6">
    <source>
        <dbReference type="Proteomes" id="UP000320762"/>
    </source>
</evidence>
<dbReference type="InterPro" id="IPR036188">
    <property type="entry name" value="FAD/NAD-bd_sf"/>
</dbReference>
<dbReference type="Pfam" id="PF01494">
    <property type="entry name" value="FAD_binding_3"/>
    <property type="match status" value="2"/>
</dbReference>
<feature type="domain" description="FAD-binding" evidence="4">
    <location>
        <begin position="337"/>
        <end position="408"/>
    </location>
</feature>
<dbReference type="SUPFAM" id="SSF51905">
    <property type="entry name" value="FAD/NAD(P)-binding domain"/>
    <property type="match status" value="1"/>
</dbReference>
<name>A0A550BYR8_9AGAR</name>
<evidence type="ECO:0000313" key="5">
    <source>
        <dbReference type="EMBL" id="TRM57653.1"/>
    </source>
</evidence>
<evidence type="ECO:0000259" key="4">
    <source>
        <dbReference type="Pfam" id="PF01494"/>
    </source>
</evidence>
<evidence type="ECO:0000256" key="1">
    <source>
        <dbReference type="ARBA" id="ARBA00022630"/>
    </source>
</evidence>
<dbReference type="OrthoDB" id="417877at2759"/>
<dbReference type="GO" id="GO:0044550">
    <property type="term" value="P:secondary metabolite biosynthetic process"/>
    <property type="evidence" value="ECO:0007669"/>
    <property type="project" value="TreeGrafter"/>
</dbReference>
<dbReference type="GO" id="GO:0071949">
    <property type="term" value="F:FAD binding"/>
    <property type="evidence" value="ECO:0007669"/>
    <property type="project" value="InterPro"/>
</dbReference>
<keyword evidence="3" id="KW-0560">Oxidoreductase</keyword>
<sequence length="486" mass="52644">MSQPRLSVAICGAGIGGLITALALAKYDDVDVTVYESASRLAEVGAGIAFWPRPREILQRLGLEKELLRISGADGDPNEETSYVLRKSDQVDGYEFYKIRTGKCGQLRMHRADFQTVLTGQLKKAVVLSKRLVSYEDASSSAAISGDRENGPESPTVLLHFADGTTATCDVLIGADGLKSCVRSVMVERLAKEVEAEAKATPTDTSVTPKARADDIRARGQLTWSGFVAYRVIIPADQLRTRSPGHSLLSSPMMYCGKNAIAFGNTIKNGTALNVIFFTADFSQEHGEHPGEWVRKADKSEFAGMFKGWEPEVEAMLDCVGDSALRWAVHTTHSAGLLTYAHGRVALLGDAAHAMTSFQGSGAGQATEDAWILAHVLGDPRTTRGTISTALQAYNTVRRPFSLNVQENSRVNGHLVALDYNALGGNILDEEGLGIRGGDYDALDDTTVRRVLPKLGAQIQSDWEWAWTTSIDNQVEEALKLLGQDE</sequence>
<dbReference type="InterPro" id="IPR002938">
    <property type="entry name" value="FAD-bd"/>
</dbReference>
<accession>A0A550BYR8</accession>
<evidence type="ECO:0000256" key="2">
    <source>
        <dbReference type="ARBA" id="ARBA00022827"/>
    </source>
</evidence>
<dbReference type="PANTHER" id="PTHR46720">
    <property type="entry name" value="HYDROXYLASE, PUTATIVE (AFU_ORTHOLOGUE AFUA_3G01460)-RELATED"/>
    <property type="match status" value="1"/>
</dbReference>
<dbReference type="Gene3D" id="3.50.50.60">
    <property type="entry name" value="FAD/NAD(P)-binding domain"/>
    <property type="match status" value="1"/>
</dbReference>